<protein>
    <submittedName>
        <fullName evidence="4">TetR family transcriptional regulator</fullName>
    </submittedName>
</protein>
<accession>A0AA46I640</accession>
<dbReference type="EMBL" id="SOBG01000002">
    <property type="protein sequence ID" value="TDT71760.1"/>
    <property type="molecule type" value="Genomic_DNA"/>
</dbReference>
<dbReference type="PROSITE" id="PS50977">
    <property type="entry name" value="HTH_TETR_2"/>
    <property type="match status" value="1"/>
</dbReference>
<reference evidence="4 5" key="1">
    <citation type="submission" date="2019-03" db="EMBL/GenBank/DDBJ databases">
        <title>Genomic Encyclopedia of Type Strains, Phase IV (KMG-IV): sequencing the most valuable type-strain genomes for metagenomic binning, comparative biology and taxonomic classification.</title>
        <authorList>
            <person name="Goeker M."/>
        </authorList>
    </citation>
    <scope>NUCLEOTIDE SEQUENCE [LARGE SCALE GENOMIC DNA]</scope>
    <source>
        <strain evidence="4 5">DSM 100055</strain>
    </source>
</reference>
<dbReference type="InterPro" id="IPR001647">
    <property type="entry name" value="HTH_TetR"/>
</dbReference>
<evidence type="ECO:0000313" key="4">
    <source>
        <dbReference type="EMBL" id="TDT71760.1"/>
    </source>
</evidence>
<keyword evidence="5" id="KW-1185">Reference proteome</keyword>
<dbReference type="GO" id="GO:0003677">
    <property type="term" value="F:DNA binding"/>
    <property type="evidence" value="ECO:0007669"/>
    <property type="project" value="UniProtKB-UniRule"/>
</dbReference>
<evidence type="ECO:0000256" key="2">
    <source>
        <dbReference type="PROSITE-ProRule" id="PRU00335"/>
    </source>
</evidence>
<name>A0AA46I640_9FUSO</name>
<dbReference type="SUPFAM" id="SSF46689">
    <property type="entry name" value="Homeodomain-like"/>
    <property type="match status" value="1"/>
</dbReference>
<evidence type="ECO:0000313" key="5">
    <source>
        <dbReference type="Proteomes" id="UP000294678"/>
    </source>
</evidence>
<comment type="caution">
    <text evidence="4">The sequence shown here is derived from an EMBL/GenBank/DDBJ whole genome shotgun (WGS) entry which is preliminary data.</text>
</comment>
<dbReference type="Gene3D" id="1.10.357.10">
    <property type="entry name" value="Tetracycline Repressor, domain 2"/>
    <property type="match status" value="1"/>
</dbReference>
<sequence length="187" mass="22287">MAKKIVFTKEEILKKTYELLREKGIEYITARNIAKKLNSSPAPIYNSFKSIEELKYEILSMAKTTFLEYVQKPYTDKIFLNIGMGIVLFAKNERQLFDSIFLKQEFYKDLIHDFNKMIFEEFDQDKRFQKLGEEKRRWLLHKCWIYAHGLATLVCTDFISNVDTEYIKKNIYDTGMIFINSVLKDVE</sequence>
<gene>
    <name evidence="4" type="ORF">EV215_0444</name>
</gene>
<evidence type="ECO:0000259" key="3">
    <source>
        <dbReference type="PROSITE" id="PS50977"/>
    </source>
</evidence>
<dbReference type="AlphaFoldDB" id="A0AA46I640"/>
<feature type="domain" description="HTH tetR-type" evidence="3">
    <location>
        <begin position="6"/>
        <end position="66"/>
    </location>
</feature>
<dbReference type="RefSeq" id="WP_134112356.1">
    <property type="nucleotide sequence ID" value="NZ_SOBG01000002.1"/>
</dbReference>
<dbReference type="Proteomes" id="UP000294678">
    <property type="component" value="Unassembled WGS sequence"/>
</dbReference>
<dbReference type="InterPro" id="IPR009057">
    <property type="entry name" value="Homeodomain-like_sf"/>
</dbReference>
<dbReference type="Pfam" id="PF00440">
    <property type="entry name" value="TetR_N"/>
    <property type="match status" value="1"/>
</dbReference>
<organism evidence="4 5">
    <name type="scientific">Hypnocyclicus thermotrophus</name>
    <dbReference type="NCBI Taxonomy" id="1627895"/>
    <lineage>
        <taxon>Bacteria</taxon>
        <taxon>Fusobacteriati</taxon>
        <taxon>Fusobacteriota</taxon>
        <taxon>Fusobacteriia</taxon>
        <taxon>Fusobacteriales</taxon>
        <taxon>Fusobacteriaceae</taxon>
        <taxon>Hypnocyclicus</taxon>
    </lineage>
</organism>
<feature type="DNA-binding region" description="H-T-H motif" evidence="2">
    <location>
        <begin position="29"/>
        <end position="48"/>
    </location>
</feature>
<evidence type="ECO:0000256" key="1">
    <source>
        <dbReference type="ARBA" id="ARBA00023125"/>
    </source>
</evidence>
<proteinExistence type="predicted"/>
<keyword evidence="1 2" id="KW-0238">DNA-binding</keyword>